<keyword evidence="3" id="KW-0238">DNA-binding</keyword>
<dbReference type="GO" id="GO:0000976">
    <property type="term" value="F:transcription cis-regulatory region binding"/>
    <property type="evidence" value="ECO:0007669"/>
    <property type="project" value="TreeGrafter"/>
</dbReference>
<dbReference type="InterPro" id="IPR005119">
    <property type="entry name" value="LysR_subst-bd"/>
</dbReference>
<dbReference type="PANTHER" id="PTHR30126">
    <property type="entry name" value="HTH-TYPE TRANSCRIPTIONAL REGULATOR"/>
    <property type="match status" value="1"/>
</dbReference>
<evidence type="ECO:0000313" key="5">
    <source>
        <dbReference type="EMBL" id="QDX93432.1"/>
    </source>
</evidence>
<dbReference type="CDD" id="cd05466">
    <property type="entry name" value="PBP2_LTTR_substrate"/>
    <property type="match status" value="1"/>
</dbReference>
<dbReference type="AlphaFoldDB" id="A0A502HJ70"/>
<comment type="similarity">
    <text evidence="1">Belongs to the LysR transcriptional regulatory family.</text>
</comment>
<keyword evidence="4" id="KW-0804">Transcription</keyword>
<keyword evidence="2" id="KW-0805">Transcription regulation</keyword>
<sequence length="293" mass="33364">MDFEQLKAFYTLAQTRNFTRTAEILHLVQSTVTMRIKQLEERIGKPLFIRDKRSVEITQAGLALLPYAERIIKLAQEGMQEVASLQPYEDRLTIGSVSSLWSYVLEPILKEYYLRYPTIAVRTKTGHSSDINTYLHDQIIQIGMVYTPPSLPNYEIIPFYEDEILLVGAPHHPLSSAESIAVDDLSKIPLILVNWGTPFTEWIVKTLPPSYVPRLQVDGAHLALDLVQEGLGLSLVTRSMVRKALEDGSICLIKLTGNIPPKRPAYIVLPKEKKNRPSVEKWLQLMQEFGYNF</sequence>
<dbReference type="GO" id="GO:0003700">
    <property type="term" value="F:DNA-binding transcription factor activity"/>
    <property type="evidence" value="ECO:0007669"/>
    <property type="project" value="InterPro"/>
</dbReference>
<dbReference type="PRINTS" id="PR00039">
    <property type="entry name" value="HTHLYSR"/>
</dbReference>
<dbReference type="SUPFAM" id="SSF46785">
    <property type="entry name" value="Winged helix' DNA-binding domain"/>
    <property type="match status" value="1"/>
</dbReference>
<organism evidence="5 6">
    <name type="scientific">Brevibacillus laterosporus</name>
    <name type="common">Bacillus laterosporus</name>
    <dbReference type="NCBI Taxonomy" id="1465"/>
    <lineage>
        <taxon>Bacteria</taxon>
        <taxon>Bacillati</taxon>
        <taxon>Bacillota</taxon>
        <taxon>Bacilli</taxon>
        <taxon>Bacillales</taxon>
        <taxon>Paenibacillaceae</taxon>
        <taxon>Brevibacillus</taxon>
    </lineage>
</organism>
<evidence type="ECO:0000256" key="4">
    <source>
        <dbReference type="ARBA" id="ARBA00023163"/>
    </source>
</evidence>
<dbReference type="Gene3D" id="3.40.190.290">
    <property type="match status" value="1"/>
</dbReference>
<dbReference type="FunFam" id="1.10.10.10:FF:000001">
    <property type="entry name" value="LysR family transcriptional regulator"/>
    <property type="match status" value="1"/>
</dbReference>
<evidence type="ECO:0000313" key="6">
    <source>
        <dbReference type="Proteomes" id="UP000319432"/>
    </source>
</evidence>
<dbReference type="Pfam" id="PF03466">
    <property type="entry name" value="LysR_substrate"/>
    <property type="match status" value="1"/>
</dbReference>
<dbReference type="Pfam" id="PF00126">
    <property type="entry name" value="HTH_1"/>
    <property type="match status" value="1"/>
</dbReference>
<evidence type="ECO:0000256" key="1">
    <source>
        <dbReference type="ARBA" id="ARBA00009437"/>
    </source>
</evidence>
<name>A0A502HJ70_BRELA</name>
<gene>
    <name evidence="5" type="ORF">EEL30_14735</name>
</gene>
<proteinExistence type="inferred from homology"/>
<dbReference type="PROSITE" id="PS50931">
    <property type="entry name" value="HTH_LYSR"/>
    <property type="match status" value="1"/>
</dbReference>
<dbReference type="Proteomes" id="UP000319432">
    <property type="component" value="Chromosome"/>
</dbReference>
<dbReference type="InterPro" id="IPR000847">
    <property type="entry name" value="LysR_HTH_N"/>
</dbReference>
<dbReference type="SUPFAM" id="SSF53850">
    <property type="entry name" value="Periplasmic binding protein-like II"/>
    <property type="match status" value="1"/>
</dbReference>
<dbReference type="OrthoDB" id="9803735at2"/>
<dbReference type="Gene3D" id="1.10.10.10">
    <property type="entry name" value="Winged helix-like DNA-binding domain superfamily/Winged helix DNA-binding domain"/>
    <property type="match status" value="1"/>
</dbReference>
<keyword evidence="6" id="KW-1185">Reference proteome</keyword>
<evidence type="ECO:0000256" key="3">
    <source>
        <dbReference type="ARBA" id="ARBA00023125"/>
    </source>
</evidence>
<dbReference type="EMBL" id="CP033464">
    <property type="protein sequence ID" value="QDX93432.1"/>
    <property type="molecule type" value="Genomic_DNA"/>
</dbReference>
<dbReference type="PANTHER" id="PTHR30126:SF40">
    <property type="entry name" value="HTH-TYPE TRANSCRIPTIONAL REGULATOR GLTR"/>
    <property type="match status" value="1"/>
</dbReference>
<reference evidence="5 6" key="1">
    <citation type="submission" date="2018-11" db="EMBL/GenBank/DDBJ databases">
        <title>Phylogenetic determinants of toxin gene distribution in genomes of Brevibacillus laterosporus.</title>
        <authorList>
            <person name="Glare T.R."/>
            <person name="Durrant A."/>
            <person name="Berry C."/>
            <person name="Palma L."/>
            <person name="Ormskirk M."/>
            <person name="Cox M.O."/>
        </authorList>
    </citation>
    <scope>NUCLEOTIDE SEQUENCE [LARGE SCALE GENOMIC DNA]</scope>
    <source>
        <strain evidence="5 6">1821L</strain>
    </source>
</reference>
<protein>
    <submittedName>
        <fullName evidence="5">LysR family transcriptional regulator</fullName>
    </submittedName>
</protein>
<dbReference type="InterPro" id="IPR036388">
    <property type="entry name" value="WH-like_DNA-bd_sf"/>
</dbReference>
<dbReference type="InterPro" id="IPR036390">
    <property type="entry name" value="WH_DNA-bd_sf"/>
</dbReference>
<evidence type="ECO:0000256" key="2">
    <source>
        <dbReference type="ARBA" id="ARBA00023015"/>
    </source>
</evidence>
<accession>A0A502HJ70</accession>